<dbReference type="InterPro" id="IPR016162">
    <property type="entry name" value="Ald_DH_N"/>
</dbReference>
<dbReference type="PANTHER" id="PTHR43217:SF1">
    <property type="entry name" value="SUCCINATE SEMIALDEHYDE DEHYDROGENASE [NAD(P)+] SAD"/>
    <property type="match status" value="1"/>
</dbReference>
<geneLocation type="plasmid" evidence="5 6">
    <name>unnamed1</name>
</geneLocation>
<keyword evidence="6" id="KW-1185">Reference proteome</keyword>
<evidence type="ECO:0000256" key="2">
    <source>
        <dbReference type="ARBA" id="ARBA00022857"/>
    </source>
</evidence>
<keyword evidence="5" id="KW-0614">Plasmid</keyword>
<dbReference type="InterPro" id="IPR047110">
    <property type="entry name" value="GABD/Sad-like"/>
</dbReference>
<sequence length="463" mass="49162">MTTANPNTHAISVNPFNGEHIADFAYDTDLALEASVAQGFSAFKQWRKTDISERAALLIRLAGALREASEDIARSISLEMGKPVKQACAEVEKSAGLCEWYAENGPAMLAPEPTLVDNGEAHIHYRPSGMILAIMPWNFPVWQVLRGAVPALLAGNTFLLKPAPSVMGTTYRVKQAVLKAGFPAGAFGVINVDTPAVAGLIADPRVVAVTVTGSVRAGAAIAELAGKQVKKCVLELGGSDPFIVLNDANLDEAVKAAVAGRYQNTGQVCAAAKRLIIEEGVLDAFTAKFVAATQALIVGNPLDDDTYIGPMARFDLRDELDKQVQDSLSEGATLLLGGEKIAGNGNFYAPTILSNVTPEMTAFRQELFGPVAAITVARDADHAVELANDSDFGLSATIFTADAERAKQMTAELETGGVFINGYSASDPRVAFGGVKKSGYGRELSHFGLREFCNVQTVWSDRK</sequence>
<dbReference type="PANTHER" id="PTHR43217">
    <property type="entry name" value="SUCCINATE SEMIALDEHYDE DEHYDROGENASE [NAD(P)+] SAD"/>
    <property type="match status" value="1"/>
</dbReference>
<gene>
    <name evidence="5" type="ORF">BV494_23530</name>
</gene>
<evidence type="ECO:0000259" key="4">
    <source>
        <dbReference type="Pfam" id="PF00171"/>
    </source>
</evidence>
<dbReference type="SUPFAM" id="SSF53720">
    <property type="entry name" value="ALDH-like"/>
    <property type="match status" value="1"/>
</dbReference>
<dbReference type="Gene3D" id="3.40.309.10">
    <property type="entry name" value="Aldehyde Dehydrogenase, Chain A, domain 2"/>
    <property type="match status" value="1"/>
</dbReference>
<dbReference type="GO" id="GO:0009447">
    <property type="term" value="P:putrescine catabolic process"/>
    <property type="evidence" value="ECO:0007669"/>
    <property type="project" value="UniProtKB-ARBA"/>
</dbReference>
<evidence type="ECO:0000256" key="3">
    <source>
        <dbReference type="ARBA" id="ARBA00023002"/>
    </source>
</evidence>
<proteinExistence type="inferred from homology"/>
<dbReference type="InterPro" id="IPR044148">
    <property type="entry name" value="ALDH_GabD1-like"/>
</dbReference>
<comment type="similarity">
    <text evidence="1">Belongs to the aldehyde dehydrogenase family.</text>
</comment>
<feature type="domain" description="Aldehyde dehydrogenase" evidence="4">
    <location>
        <begin position="10"/>
        <end position="458"/>
    </location>
</feature>
<dbReference type="CDD" id="cd07100">
    <property type="entry name" value="ALDH_SSADH1_GabD1"/>
    <property type="match status" value="1"/>
</dbReference>
<dbReference type="GO" id="GO:0004777">
    <property type="term" value="F:succinate-semialdehyde dehydrogenase (NAD+) activity"/>
    <property type="evidence" value="ECO:0007669"/>
    <property type="project" value="TreeGrafter"/>
</dbReference>
<evidence type="ECO:0000313" key="6">
    <source>
        <dbReference type="Proteomes" id="UP000239197"/>
    </source>
</evidence>
<dbReference type="AlphaFoldDB" id="A0A2L1UY67"/>
<keyword evidence="2" id="KW-0521">NADP</keyword>
<name>A0A2L1UY67_9GAMM</name>
<organism evidence="5 6">
    <name type="scientific">Rahnella sikkimica</name>
    <dbReference type="NCBI Taxonomy" id="1805933"/>
    <lineage>
        <taxon>Bacteria</taxon>
        <taxon>Pseudomonadati</taxon>
        <taxon>Pseudomonadota</taxon>
        <taxon>Gammaproteobacteria</taxon>
        <taxon>Enterobacterales</taxon>
        <taxon>Yersiniaceae</taxon>
        <taxon>Rahnella</taxon>
    </lineage>
</organism>
<dbReference type="InterPro" id="IPR016160">
    <property type="entry name" value="Ald_DH_CS_CYS"/>
</dbReference>
<reference evidence="6" key="1">
    <citation type="submission" date="2017-01" db="EMBL/GenBank/DDBJ databases">
        <title>Genome sequence of Rouxiella sp. ERMR1:05.</title>
        <authorList>
            <person name="Kumar R."/>
            <person name="Singh D."/>
            <person name="Kumar S."/>
        </authorList>
    </citation>
    <scope>NUCLEOTIDE SEQUENCE [LARGE SCALE GENOMIC DNA]</scope>
    <source>
        <strain evidence="6">ERMR1:05</strain>
        <plasmid evidence="6">unnamed1</plasmid>
    </source>
</reference>
<dbReference type="FunFam" id="3.40.605.10:FF:000012">
    <property type="entry name" value="NAD-dependent succinate-semialdehyde dehydrogenase"/>
    <property type="match status" value="1"/>
</dbReference>
<dbReference type="FunFam" id="3.40.309.10:FF:000010">
    <property type="entry name" value="Gamma-aminobutyraldehyde dehydrogenase"/>
    <property type="match status" value="1"/>
</dbReference>
<dbReference type="Pfam" id="PF00171">
    <property type="entry name" value="Aldedh"/>
    <property type="match status" value="1"/>
</dbReference>
<protein>
    <submittedName>
        <fullName evidence="5">Succinate-semialdehyde dehydrogenase</fullName>
    </submittedName>
</protein>
<accession>A0A2L1UY67</accession>
<dbReference type="InterPro" id="IPR016163">
    <property type="entry name" value="Ald_DH_C"/>
</dbReference>
<dbReference type="OrthoDB" id="9812625at2"/>
<dbReference type="InterPro" id="IPR015590">
    <property type="entry name" value="Aldehyde_DH_dom"/>
</dbReference>
<dbReference type="EMBL" id="CP019063">
    <property type="protein sequence ID" value="AVF37857.1"/>
    <property type="molecule type" value="Genomic_DNA"/>
</dbReference>
<evidence type="ECO:0000256" key="1">
    <source>
        <dbReference type="ARBA" id="ARBA00009986"/>
    </source>
</evidence>
<dbReference type="GO" id="GO:0004030">
    <property type="term" value="F:aldehyde dehydrogenase [NAD(P)+] activity"/>
    <property type="evidence" value="ECO:0007669"/>
    <property type="project" value="InterPro"/>
</dbReference>
<dbReference type="PROSITE" id="PS00070">
    <property type="entry name" value="ALDEHYDE_DEHYDR_CYS"/>
    <property type="match status" value="1"/>
</dbReference>
<dbReference type="RefSeq" id="WP_104925195.1">
    <property type="nucleotide sequence ID" value="NZ_CP019063.1"/>
</dbReference>
<dbReference type="InterPro" id="IPR016161">
    <property type="entry name" value="Ald_DH/histidinol_DH"/>
</dbReference>
<dbReference type="Gene3D" id="3.40.605.10">
    <property type="entry name" value="Aldehyde Dehydrogenase, Chain A, domain 1"/>
    <property type="match status" value="1"/>
</dbReference>
<evidence type="ECO:0000313" key="5">
    <source>
        <dbReference type="EMBL" id="AVF37857.1"/>
    </source>
</evidence>
<dbReference type="Proteomes" id="UP000239197">
    <property type="component" value="Plasmid unnamed1"/>
</dbReference>
<keyword evidence="3" id="KW-0560">Oxidoreductase</keyword>
<dbReference type="KEGG" id="rox:BV494_23530"/>